<gene>
    <name evidence="3" type="ORF">H9735_08950</name>
</gene>
<reference evidence="3" key="1">
    <citation type="journal article" date="2021" name="PeerJ">
        <title>Extensive microbial diversity within the chicken gut microbiome revealed by metagenomics and culture.</title>
        <authorList>
            <person name="Gilroy R."/>
            <person name="Ravi A."/>
            <person name="Getino M."/>
            <person name="Pursley I."/>
            <person name="Horton D.L."/>
            <person name="Alikhan N.F."/>
            <person name="Baker D."/>
            <person name="Gharbi K."/>
            <person name="Hall N."/>
            <person name="Watson M."/>
            <person name="Adriaenssens E.M."/>
            <person name="Foster-Nyarko E."/>
            <person name="Jarju S."/>
            <person name="Secka A."/>
            <person name="Antonio M."/>
            <person name="Oren A."/>
            <person name="Chaudhuri R.R."/>
            <person name="La Ragione R."/>
            <person name="Hildebrand F."/>
            <person name="Pallen M.J."/>
        </authorList>
    </citation>
    <scope>NUCLEOTIDE SEQUENCE</scope>
    <source>
        <strain evidence="3">CHK191-13928</strain>
    </source>
</reference>
<reference evidence="3" key="2">
    <citation type="submission" date="2021-04" db="EMBL/GenBank/DDBJ databases">
        <authorList>
            <person name="Gilroy R."/>
        </authorList>
    </citation>
    <scope>NUCLEOTIDE SEQUENCE</scope>
    <source>
        <strain evidence="3">CHK191-13928</strain>
    </source>
</reference>
<name>A0A9D1WY99_9FIRM</name>
<dbReference type="Pfam" id="PF18984">
    <property type="entry name" value="DUF5717_N"/>
    <property type="match status" value="1"/>
</dbReference>
<proteinExistence type="predicted"/>
<evidence type="ECO:0000313" key="4">
    <source>
        <dbReference type="Proteomes" id="UP000886721"/>
    </source>
</evidence>
<accession>A0A9D1WY99</accession>
<protein>
    <recommendedName>
        <fullName evidence="5">DUF5717 domain-containing protein</fullName>
    </recommendedName>
</protein>
<sequence>MSEQLQSFAEMVKEDKDRAKALFFSETFKKEYLENDTKRQDVYHQLLMGRNREQILEEFLITAELKEPVRLTAAKRKYQIFQWNLDDPLKITVKREGWGYMEGRIRVQGNFLSAAEEGFTGEDFEDGFFHLPVYLERIPEDGSICHVIFETVHDVLDIEVTFEENLEEKIKLERSKQKKMFQAYIDFCTGRIEQDEYEKRESQILNQMPAGLEHSKIYQLARLHIGILAGEKEIESRLKDAGHMVAEEDPASVRGYYAYLNALLYRTKEAVEQAAGMIRRLREIEPSNGFLLWLLLNLDSSIAYDGKLQLAKMKEVYQQGDRTKLLLFEACCLFGESPELLHRLEAFEMDVLEFAAKEELLNDKLIQRICFLISREKVFSEGLLWLLVCIYEEYPMTNVLQGICALLIQGNYMEPDCHPYYEKALEEGIQLIGLQEAFLRTIPEDQYPMLPKEVLTYFSYSNTLSRHEQSCLYANVIKNRRRYQGVFANYEEIIFPFLAEELKKGHLNQHLSLLYHYYFEELLENEETADDLGNILFYKELCCSQEFLKKIAVFQRQKRQPDLKFLKGTTVYVEIMDPKAMMVFFDREENRYIGSVSYQLRPLWSKEQIRAYCQKCSGLNEHYLLYKSLEFLQKEQLTKEDFPEVTAVAECGSLEEGCRQEIFEKILNYYWKNGKDNELKEALMYVDWRKLPPKNRIHMIEYFIAGGLHDEALKGIQQYGYHFLRPDLLKEVTVHALTTLSNRKLDMLIGMCSRAFEHGQYNIEIVGYLQKYFKGSREQMIKVWEAGYEVGMYHNSFTEEVLRSCIRDGIGEEEFPVFSRYLMEDGMNRELADAVLVEYVDYACRSKKELPEQFYEQIGRKIDAGKKDSVYQGLYLEYYKGKKLGSRQKDRLEKIKEMQIQTGDIFPALFEFTDVLELPKYLFAQTFIEYQAAEGLQMMFHYAFSRGKQWRELPMKELFPGYYVTTAVIFADELNDYFITVPGEEKRRRKDIRFIRHIDQSKGSRFYELNEITREKYRDAAFASMERYQLKRSMVDFIKPMIED</sequence>
<comment type="caution">
    <text evidence="3">The sequence shown here is derived from an EMBL/GenBank/DDBJ whole genome shotgun (WGS) entry which is preliminary data.</text>
</comment>
<feature type="domain" description="DUF5717" evidence="1">
    <location>
        <begin position="746"/>
        <end position="1036"/>
    </location>
</feature>
<dbReference type="InterPro" id="IPR043775">
    <property type="entry name" value="DUF5717_N"/>
</dbReference>
<dbReference type="AlphaFoldDB" id="A0A9D1WY99"/>
<dbReference type="Proteomes" id="UP000886721">
    <property type="component" value="Unassembled WGS sequence"/>
</dbReference>
<dbReference type="InterPro" id="IPR043774">
    <property type="entry name" value="DUF5717_C"/>
</dbReference>
<evidence type="ECO:0000313" key="3">
    <source>
        <dbReference type="EMBL" id="HIX68225.1"/>
    </source>
</evidence>
<feature type="domain" description="DUF5717" evidence="2">
    <location>
        <begin position="4"/>
        <end position="738"/>
    </location>
</feature>
<evidence type="ECO:0000259" key="2">
    <source>
        <dbReference type="Pfam" id="PF18984"/>
    </source>
</evidence>
<evidence type="ECO:0008006" key="5">
    <source>
        <dbReference type="Google" id="ProtNLM"/>
    </source>
</evidence>
<evidence type="ECO:0000259" key="1">
    <source>
        <dbReference type="Pfam" id="PF18983"/>
    </source>
</evidence>
<organism evidence="3 4">
    <name type="scientific">Candidatus Anaerostipes excrementavium</name>
    <dbReference type="NCBI Taxonomy" id="2838463"/>
    <lineage>
        <taxon>Bacteria</taxon>
        <taxon>Bacillati</taxon>
        <taxon>Bacillota</taxon>
        <taxon>Clostridia</taxon>
        <taxon>Lachnospirales</taxon>
        <taxon>Lachnospiraceae</taxon>
        <taxon>Anaerostipes</taxon>
    </lineage>
</organism>
<dbReference type="Pfam" id="PF18983">
    <property type="entry name" value="DUF5717"/>
    <property type="match status" value="1"/>
</dbReference>
<dbReference type="EMBL" id="DXEM01000030">
    <property type="protein sequence ID" value="HIX68225.1"/>
    <property type="molecule type" value="Genomic_DNA"/>
</dbReference>